<evidence type="ECO:0000256" key="3">
    <source>
        <dbReference type="ARBA" id="ARBA00022448"/>
    </source>
</evidence>
<sequence length="278" mass="31434">MESSSSSSPNVWNVLKGNTVGGLLLSSFSVPTDVVRNYWYFNPELKDRRNRISTLDVARHIYGTRGARCFFTGFHLTVFNVVAGQTIFLISYDTLKWEMSAPMASILSRMATLLSMQPLESLRTFRQANLSHNTKTFFADVKGFAAFRTCYKGLVPTIIRDVPFSALHWPLNDLIYRLILGFRQKTDDNITKYEKLSLSFVTGAMSSTIATIISQPFDIVKTNIQATTDRTVKMTVRSELSRFFGQYGMRGFLIGLTPRLMKVVPGCAIISGCYRYFN</sequence>
<evidence type="ECO:0000256" key="7">
    <source>
        <dbReference type="ARBA" id="ARBA00022989"/>
    </source>
</evidence>
<protein>
    <submittedName>
        <fullName evidence="12">Mitochondrial carrier protein</fullName>
    </submittedName>
</protein>
<organism evidence="12 13">
    <name type="scientific">Babesia divergens</name>
    <dbReference type="NCBI Taxonomy" id="32595"/>
    <lineage>
        <taxon>Eukaryota</taxon>
        <taxon>Sar</taxon>
        <taxon>Alveolata</taxon>
        <taxon>Apicomplexa</taxon>
        <taxon>Aconoidasida</taxon>
        <taxon>Piroplasmida</taxon>
        <taxon>Babesiidae</taxon>
        <taxon>Babesia</taxon>
    </lineage>
</organism>
<keyword evidence="4 10" id="KW-0812">Transmembrane</keyword>
<evidence type="ECO:0000256" key="4">
    <source>
        <dbReference type="ARBA" id="ARBA00022692"/>
    </source>
</evidence>
<reference evidence="12" key="1">
    <citation type="journal article" date="2014" name="Nucleic Acids Res.">
        <title>The evolutionary dynamics of variant antigen genes in Babesia reveal a history of genomic innovation underlying host-parasite interaction.</title>
        <authorList>
            <person name="Jackson A.P."/>
            <person name="Otto T.D."/>
            <person name="Darby A."/>
            <person name="Ramaprasad A."/>
            <person name="Xia D."/>
            <person name="Echaide I.E."/>
            <person name="Farber M."/>
            <person name="Gahlot S."/>
            <person name="Gamble J."/>
            <person name="Gupta D."/>
            <person name="Gupta Y."/>
            <person name="Jackson L."/>
            <person name="Malandrin L."/>
            <person name="Malas T.B."/>
            <person name="Moussa E."/>
            <person name="Nair M."/>
            <person name="Reid A.J."/>
            <person name="Sanders M."/>
            <person name="Sharma J."/>
            <person name="Tracey A."/>
            <person name="Quail M.A."/>
            <person name="Weir W."/>
            <person name="Wastling J.M."/>
            <person name="Hall N."/>
            <person name="Willadsen P."/>
            <person name="Lingelbach K."/>
            <person name="Shiels B."/>
            <person name="Tait A."/>
            <person name="Berriman M."/>
            <person name="Allred D.R."/>
            <person name="Pain A."/>
        </authorList>
    </citation>
    <scope>NUCLEOTIDE SEQUENCE</scope>
    <source>
        <strain evidence="12">1802A</strain>
    </source>
</reference>
<evidence type="ECO:0000256" key="5">
    <source>
        <dbReference type="ARBA" id="ARBA00022737"/>
    </source>
</evidence>
<reference evidence="12" key="2">
    <citation type="submission" date="2021-05" db="EMBL/GenBank/DDBJ databases">
        <authorList>
            <person name="Pain A."/>
        </authorList>
    </citation>
    <scope>NUCLEOTIDE SEQUENCE</scope>
    <source>
        <strain evidence="12">1802A</strain>
    </source>
</reference>
<keyword evidence="5" id="KW-0677">Repeat</keyword>
<dbReference type="Proteomes" id="UP001195914">
    <property type="component" value="Unassembled WGS sequence"/>
</dbReference>
<evidence type="ECO:0000256" key="9">
    <source>
        <dbReference type="ARBA" id="ARBA00023136"/>
    </source>
</evidence>
<comment type="subcellular location">
    <subcellularLocation>
        <location evidence="1">Mitochondrion inner membrane</location>
        <topology evidence="1">Multi-pass membrane protein</topology>
    </subcellularLocation>
</comment>
<dbReference type="InterPro" id="IPR023395">
    <property type="entry name" value="MCP_dom_sf"/>
</dbReference>
<accession>A0AAD9GI22</accession>
<gene>
    <name evidence="12" type="ORF">X943_002310</name>
</gene>
<dbReference type="SUPFAM" id="SSF103506">
    <property type="entry name" value="Mitochondrial carrier"/>
    <property type="match status" value="1"/>
</dbReference>
<feature type="repeat" description="Solcar" evidence="10">
    <location>
        <begin position="99"/>
        <end position="178"/>
    </location>
</feature>
<dbReference type="InterPro" id="IPR018108">
    <property type="entry name" value="MCP_transmembrane"/>
</dbReference>
<keyword evidence="3 11" id="KW-0813">Transport</keyword>
<keyword evidence="7" id="KW-1133">Transmembrane helix</keyword>
<feature type="repeat" description="Solcar" evidence="10">
    <location>
        <begin position="9"/>
        <end position="98"/>
    </location>
</feature>
<dbReference type="InterPro" id="IPR045315">
    <property type="entry name" value="Mtm1-like"/>
</dbReference>
<dbReference type="PROSITE" id="PS50920">
    <property type="entry name" value="SOLCAR"/>
    <property type="match status" value="3"/>
</dbReference>
<name>A0AAD9GI22_BABDI</name>
<dbReference type="GO" id="GO:1990542">
    <property type="term" value="P:mitochondrial transmembrane transport"/>
    <property type="evidence" value="ECO:0007669"/>
    <property type="project" value="InterPro"/>
</dbReference>
<evidence type="ECO:0000313" key="13">
    <source>
        <dbReference type="Proteomes" id="UP001195914"/>
    </source>
</evidence>
<keyword evidence="8" id="KW-0496">Mitochondrion</keyword>
<evidence type="ECO:0000256" key="8">
    <source>
        <dbReference type="ARBA" id="ARBA00023128"/>
    </source>
</evidence>
<dbReference type="EMBL" id="JAHBMH010000024">
    <property type="protein sequence ID" value="KAK1938566.1"/>
    <property type="molecule type" value="Genomic_DNA"/>
</dbReference>
<keyword evidence="13" id="KW-1185">Reference proteome</keyword>
<evidence type="ECO:0000256" key="6">
    <source>
        <dbReference type="ARBA" id="ARBA00022792"/>
    </source>
</evidence>
<dbReference type="PANTHER" id="PTHR45760:SF2">
    <property type="entry name" value="FI19922P1-RELATED"/>
    <property type="match status" value="1"/>
</dbReference>
<evidence type="ECO:0000256" key="10">
    <source>
        <dbReference type="PROSITE-ProRule" id="PRU00282"/>
    </source>
</evidence>
<comment type="similarity">
    <text evidence="2 11">Belongs to the mitochondrial carrier (TC 2.A.29) family.</text>
</comment>
<dbReference type="PANTHER" id="PTHR45760">
    <property type="entry name" value="FI19922P1-RELATED"/>
    <property type="match status" value="1"/>
</dbReference>
<evidence type="ECO:0000256" key="1">
    <source>
        <dbReference type="ARBA" id="ARBA00004448"/>
    </source>
</evidence>
<evidence type="ECO:0000256" key="11">
    <source>
        <dbReference type="RuleBase" id="RU000488"/>
    </source>
</evidence>
<dbReference type="AlphaFoldDB" id="A0AAD9GI22"/>
<evidence type="ECO:0000313" key="12">
    <source>
        <dbReference type="EMBL" id="KAK1938566.1"/>
    </source>
</evidence>
<dbReference type="Gene3D" id="1.50.40.10">
    <property type="entry name" value="Mitochondrial carrier domain"/>
    <property type="match status" value="2"/>
</dbReference>
<dbReference type="Pfam" id="PF00153">
    <property type="entry name" value="Mito_carr"/>
    <property type="match status" value="3"/>
</dbReference>
<dbReference type="GO" id="GO:0005743">
    <property type="term" value="C:mitochondrial inner membrane"/>
    <property type="evidence" value="ECO:0007669"/>
    <property type="project" value="UniProtKB-SubCell"/>
</dbReference>
<feature type="repeat" description="Solcar" evidence="10">
    <location>
        <begin position="194"/>
        <end position="278"/>
    </location>
</feature>
<keyword evidence="9 10" id="KW-0472">Membrane</keyword>
<proteinExistence type="inferred from homology"/>
<keyword evidence="6" id="KW-0999">Mitochondrion inner membrane</keyword>
<evidence type="ECO:0000256" key="2">
    <source>
        <dbReference type="ARBA" id="ARBA00006375"/>
    </source>
</evidence>
<comment type="caution">
    <text evidence="12">The sequence shown here is derived from an EMBL/GenBank/DDBJ whole genome shotgun (WGS) entry which is preliminary data.</text>
</comment>